<evidence type="ECO:0000256" key="2">
    <source>
        <dbReference type="ARBA" id="ARBA00001947"/>
    </source>
</evidence>
<dbReference type="GO" id="GO:0008745">
    <property type="term" value="F:N-acetylmuramoyl-L-alanine amidase activity"/>
    <property type="evidence" value="ECO:0007669"/>
    <property type="project" value="UniProtKB-EC"/>
</dbReference>
<name>A0A095X349_9GAMM</name>
<dbReference type="InterPro" id="IPR051206">
    <property type="entry name" value="NAMLAA_amidase_2"/>
</dbReference>
<dbReference type="PANTHER" id="PTHR30417">
    <property type="entry name" value="N-ACETYLMURAMOYL-L-ALANINE AMIDASE AMID"/>
    <property type="match status" value="1"/>
</dbReference>
<dbReference type="GO" id="GO:0005737">
    <property type="term" value="C:cytoplasm"/>
    <property type="evidence" value="ECO:0007669"/>
    <property type="project" value="UniProtKB-SubCell"/>
</dbReference>
<keyword evidence="6" id="KW-0963">Cytoplasm</keyword>
<dbReference type="Proteomes" id="UP000029640">
    <property type="component" value="Unassembled WGS sequence"/>
</dbReference>
<evidence type="ECO:0000256" key="4">
    <source>
        <dbReference type="ARBA" id="ARBA00007553"/>
    </source>
</evidence>
<feature type="domain" description="N-acetylmuramoyl-L-alanine amidase" evidence="13">
    <location>
        <begin position="20"/>
        <end position="171"/>
    </location>
</feature>
<dbReference type="InterPro" id="IPR002502">
    <property type="entry name" value="Amidase_domain"/>
</dbReference>
<dbReference type="HOGENOM" id="CLU_049290_1_0_6"/>
<keyword evidence="7" id="KW-0479">Metal-binding</keyword>
<dbReference type="STRING" id="1265313.HRUBRA_00066"/>
<dbReference type="EMBL" id="AUVB01000002">
    <property type="protein sequence ID" value="KGE05304.1"/>
    <property type="molecule type" value="Genomic_DNA"/>
</dbReference>
<organism evidence="14 15">
    <name type="scientific">Pseudohaliea rubra DSM 19751</name>
    <dbReference type="NCBI Taxonomy" id="1265313"/>
    <lineage>
        <taxon>Bacteria</taxon>
        <taxon>Pseudomonadati</taxon>
        <taxon>Pseudomonadota</taxon>
        <taxon>Gammaproteobacteria</taxon>
        <taxon>Cellvibrionales</taxon>
        <taxon>Halieaceae</taxon>
        <taxon>Pseudohaliea</taxon>
    </lineage>
</organism>
<evidence type="ECO:0000256" key="9">
    <source>
        <dbReference type="ARBA" id="ARBA00022833"/>
    </source>
</evidence>
<reference evidence="14 15" key="1">
    <citation type="journal article" date="2014" name="Genome Announc.">
        <title>Genome Sequence of Gammaproteobacterial Pseudohaliea rubra Type Strain DSM 19751, Isolated from Coastal Seawater of the Mediterranean Sea.</title>
        <authorList>
            <person name="Spring S."/>
            <person name="Fiebig A."/>
            <person name="Riedel T."/>
            <person name="Goker M."/>
            <person name="Klenk H.P."/>
        </authorList>
    </citation>
    <scope>NUCLEOTIDE SEQUENCE [LARGE SCALE GENOMIC DNA]</scope>
    <source>
        <strain evidence="14 15">DSM 19751</strain>
    </source>
</reference>
<evidence type="ECO:0000256" key="12">
    <source>
        <dbReference type="ARBA" id="ARBA00042615"/>
    </source>
</evidence>
<comment type="catalytic activity">
    <reaction evidence="1">
        <text>Hydrolyzes the link between N-acetylmuramoyl residues and L-amino acid residues in certain cell-wall glycopeptides.</text>
        <dbReference type="EC" id="3.5.1.28"/>
    </reaction>
</comment>
<evidence type="ECO:0000256" key="1">
    <source>
        <dbReference type="ARBA" id="ARBA00001561"/>
    </source>
</evidence>
<evidence type="ECO:0000256" key="11">
    <source>
        <dbReference type="ARBA" id="ARBA00039257"/>
    </source>
</evidence>
<comment type="caution">
    <text evidence="14">The sequence shown here is derived from an EMBL/GenBank/DDBJ whole genome shotgun (WGS) entry which is preliminary data.</text>
</comment>
<evidence type="ECO:0000256" key="7">
    <source>
        <dbReference type="ARBA" id="ARBA00022723"/>
    </source>
</evidence>
<dbReference type="CDD" id="cd06583">
    <property type="entry name" value="PGRP"/>
    <property type="match status" value="1"/>
</dbReference>
<keyword evidence="15" id="KW-1185">Reference proteome</keyword>
<dbReference type="PANTHER" id="PTHR30417:SF4">
    <property type="entry name" value="1,6-ANHYDRO-N-ACETYLMURAMYL-L-ALANINE AMIDASE AMPD"/>
    <property type="match status" value="1"/>
</dbReference>
<proteinExistence type="inferred from homology"/>
<evidence type="ECO:0000313" key="15">
    <source>
        <dbReference type="Proteomes" id="UP000029640"/>
    </source>
</evidence>
<dbReference type="Pfam" id="PF01510">
    <property type="entry name" value="Amidase_2"/>
    <property type="match status" value="1"/>
</dbReference>
<dbReference type="NCBIfam" id="NF008758">
    <property type="entry name" value="PRK11789.1"/>
    <property type="match status" value="1"/>
</dbReference>
<evidence type="ECO:0000256" key="8">
    <source>
        <dbReference type="ARBA" id="ARBA00022801"/>
    </source>
</evidence>
<dbReference type="SUPFAM" id="SSF55846">
    <property type="entry name" value="N-acetylmuramoyl-L-alanine amidase-like"/>
    <property type="match status" value="1"/>
</dbReference>
<keyword evidence="8 14" id="KW-0378">Hydrolase</keyword>
<comment type="cofactor">
    <cofactor evidence="2">
        <name>Zn(2+)</name>
        <dbReference type="ChEBI" id="CHEBI:29105"/>
    </cofactor>
</comment>
<dbReference type="AlphaFoldDB" id="A0A095X349"/>
<evidence type="ECO:0000313" key="14">
    <source>
        <dbReference type="EMBL" id="KGE05304.1"/>
    </source>
</evidence>
<keyword evidence="10" id="KW-0961">Cell wall biogenesis/degradation</keyword>
<sequence>MIMAYTVTRGRVAEAVWCPSPNCNERPAGASPELIVLHNISLPPGEFGGGHVQALFCNRLDPAVHPFFEEVAGLCVSAHFLVDRRGRLTQFVSCDRRAWHAGISTWCGRDNCNDFSIGIELEGTDHTPYSDAQYAVLGGLVPALCSAYATLGAARITGHSDIAPGRKTDPGPAFDWERLSALLAGACA</sequence>
<dbReference type="GO" id="GO:0071555">
    <property type="term" value="P:cell wall organization"/>
    <property type="evidence" value="ECO:0007669"/>
    <property type="project" value="UniProtKB-KW"/>
</dbReference>
<keyword evidence="9" id="KW-0862">Zinc</keyword>
<dbReference type="InterPro" id="IPR036505">
    <property type="entry name" value="Amidase/PGRP_sf"/>
</dbReference>
<dbReference type="GO" id="GO:0046872">
    <property type="term" value="F:metal ion binding"/>
    <property type="evidence" value="ECO:0007669"/>
    <property type="project" value="UniProtKB-KW"/>
</dbReference>
<dbReference type="EC" id="3.5.1.28" evidence="5"/>
<dbReference type="GO" id="GO:0009253">
    <property type="term" value="P:peptidoglycan catabolic process"/>
    <property type="evidence" value="ECO:0007669"/>
    <property type="project" value="InterPro"/>
</dbReference>
<comment type="subcellular location">
    <subcellularLocation>
        <location evidence="3">Cytoplasm</location>
    </subcellularLocation>
</comment>
<gene>
    <name evidence="14" type="ORF">HRUBRA_00066</name>
</gene>
<evidence type="ECO:0000256" key="5">
    <source>
        <dbReference type="ARBA" id="ARBA00011901"/>
    </source>
</evidence>
<accession>A0A095X349</accession>
<evidence type="ECO:0000256" key="3">
    <source>
        <dbReference type="ARBA" id="ARBA00004496"/>
    </source>
</evidence>
<dbReference type="PATRIC" id="fig|1265313.6.peg.66"/>
<dbReference type="eggNOG" id="COG3023">
    <property type="taxonomic scope" value="Bacteria"/>
</dbReference>
<comment type="similarity">
    <text evidence="4">Belongs to the N-acetylmuramoyl-L-alanine amidase 2 family.</text>
</comment>
<dbReference type="Gene3D" id="3.40.80.10">
    <property type="entry name" value="Peptidoglycan recognition protein-like"/>
    <property type="match status" value="1"/>
</dbReference>
<dbReference type="SMART" id="SM00644">
    <property type="entry name" value="Ami_2"/>
    <property type="match status" value="1"/>
</dbReference>
<protein>
    <recommendedName>
        <fullName evidence="11">1,6-anhydro-N-acetylmuramyl-L-alanine amidase AmpD</fullName>
        <ecNumber evidence="5">3.5.1.28</ecNumber>
    </recommendedName>
    <alternativeName>
        <fullName evidence="12">N-acetylmuramoyl-L-alanine amidase</fullName>
    </alternativeName>
</protein>
<evidence type="ECO:0000259" key="13">
    <source>
        <dbReference type="SMART" id="SM00644"/>
    </source>
</evidence>
<evidence type="ECO:0000256" key="10">
    <source>
        <dbReference type="ARBA" id="ARBA00023316"/>
    </source>
</evidence>
<evidence type="ECO:0000256" key="6">
    <source>
        <dbReference type="ARBA" id="ARBA00022490"/>
    </source>
</evidence>
<dbReference type="GO" id="GO:0009254">
    <property type="term" value="P:peptidoglycan turnover"/>
    <property type="evidence" value="ECO:0007669"/>
    <property type="project" value="TreeGrafter"/>
</dbReference>